<protein>
    <submittedName>
        <fullName evidence="1">Uncharacterized protein</fullName>
    </submittedName>
</protein>
<name>A0A0A1TU56_ENTIV</name>
<dbReference type="OMA" id="CENTETN"/>
<dbReference type="Proteomes" id="UP000014680">
    <property type="component" value="Unassembled WGS sequence"/>
</dbReference>
<dbReference type="KEGG" id="eiv:EIN_375600"/>
<gene>
    <name evidence="1" type="ORF">EIN_375600</name>
</gene>
<organism evidence="1 2">
    <name type="scientific">Entamoeba invadens IP1</name>
    <dbReference type="NCBI Taxonomy" id="370355"/>
    <lineage>
        <taxon>Eukaryota</taxon>
        <taxon>Amoebozoa</taxon>
        <taxon>Evosea</taxon>
        <taxon>Archamoebae</taxon>
        <taxon>Mastigamoebida</taxon>
        <taxon>Entamoebidae</taxon>
        <taxon>Entamoeba</taxon>
    </lineage>
</organism>
<evidence type="ECO:0000313" key="1">
    <source>
        <dbReference type="EMBL" id="ELP83445.1"/>
    </source>
</evidence>
<accession>A0A0A1TU56</accession>
<dbReference type="OrthoDB" id="29994at2759"/>
<keyword evidence="2" id="KW-1185">Reference proteome</keyword>
<dbReference type="EMBL" id="KB207268">
    <property type="protein sequence ID" value="ELP83445.1"/>
    <property type="molecule type" value="Genomic_DNA"/>
</dbReference>
<sequence length="138" mass="15621">MQLAHQLILMDSTINFPTPQRSYFTQSLNTFNFSSAPNPIPSPLKNLSPTLDINTNCFLVQTPQNTGTPMEEDDIENDQVFDLDDEEELSDDSESCENTETNYLAQQIVDTMNNITRQSEETNKMLKNIVSLNSPTQI</sequence>
<evidence type="ECO:0000313" key="2">
    <source>
        <dbReference type="Proteomes" id="UP000014680"/>
    </source>
</evidence>
<proteinExistence type="predicted"/>
<reference evidence="1 2" key="1">
    <citation type="submission" date="2012-10" db="EMBL/GenBank/DDBJ databases">
        <authorList>
            <person name="Zafar N."/>
            <person name="Inman J."/>
            <person name="Hall N."/>
            <person name="Lorenzi H."/>
            <person name="Caler E."/>
        </authorList>
    </citation>
    <scope>NUCLEOTIDE SEQUENCE [LARGE SCALE GENOMIC DNA]</scope>
    <source>
        <strain evidence="1 2">IP1</strain>
    </source>
</reference>
<dbReference type="RefSeq" id="XP_004182791.1">
    <property type="nucleotide sequence ID" value="XM_004182743.1"/>
</dbReference>
<dbReference type="GeneID" id="14882360"/>
<dbReference type="AlphaFoldDB" id="A0A0A1TU56"/>
<dbReference type="VEuPathDB" id="AmoebaDB:EIN_375600"/>